<evidence type="ECO:0000313" key="1">
    <source>
        <dbReference type="EMBL" id="KAK4009814.1"/>
    </source>
</evidence>
<protein>
    <submittedName>
        <fullName evidence="1">Uncharacterized protein</fullName>
    </submittedName>
</protein>
<reference evidence="1 2" key="1">
    <citation type="journal article" date="2023" name="Nucleic Acids Res.">
        <title>The hologenome of Daphnia magna reveals possible DNA methylation and microbiome-mediated evolution of the host genome.</title>
        <authorList>
            <person name="Chaturvedi A."/>
            <person name="Li X."/>
            <person name="Dhandapani V."/>
            <person name="Marshall H."/>
            <person name="Kissane S."/>
            <person name="Cuenca-Cambronero M."/>
            <person name="Asole G."/>
            <person name="Calvet F."/>
            <person name="Ruiz-Romero M."/>
            <person name="Marangio P."/>
            <person name="Guigo R."/>
            <person name="Rago D."/>
            <person name="Mirbahai L."/>
            <person name="Eastwood N."/>
            <person name="Colbourne J.K."/>
            <person name="Zhou J."/>
            <person name="Mallon E."/>
            <person name="Orsini L."/>
        </authorList>
    </citation>
    <scope>NUCLEOTIDE SEQUENCE [LARGE SCALE GENOMIC DNA]</scope>
    <source>
        <strain evidence="1">LRV0_1</strain>
    </source>
</reference>
<comment type="caution">
    <text evidence="1">The sequence shown here is derived from an EMBL/GenBank/DDBJ whole genome shotgun (WGS) entry which is preliminary data.</text>
</comment>
<name>A0ABQ9ZA83_9CRUS</name>
<sequence>MPVSDILSQWKTNKKSRDNVEHGLKTSALAWSSLLSYFLPSRRSRFTRFALVFLPVLKDRPFREAHLV</sequence>
<evidence type="ECO:0000313" key="2">
    <source>
        <dbReference type="Proteomes" id="UP001234178"/>
    </source>
</evidence>
<keyword evidence="2" id="KW-1185">Reference proteome</keyword>
<dbReference type="EMBL" id="JAOYFB010000003">
    <property type="protein sequence ID" value="KAK4009814.1"/>
    <property type="molecule type" value="Genomic_DNA"/>
</dbReference>
<accession>A0ABQ9ZA83</accession>
<dbReference type="Proteomes" id="UP001234178">
    <property type="component" value="Unassembled WGS sequence"/>
</dbReference>
<gene>
    <name evidence="1" type="ORF">OUZ56_018961</name>
</gene>
<organism evidence="1 2">
    <name type="scientific">Daphnia magna</name>
    <dbReference type="NCBI Taxonomy" id="35525"/>
    <lineage>
        <taxon>Eukaryota</taxon>
        <taxon>Metazoa</taxon>
        <taxon>Ecdysozoa</taxon>
        <taxon>Arthropoda</taxon>
        <taxon>Crustacea</taxon>
        <taxon>Branchiopoda</taxon>
        <taxon>Diplostraca</taxon>
        <taxon>Cladocera</taxon>
        <taxon>Anomopoda</taxon>
        <taxon>Daphniidae</taxon>
        <taxon>Daphnia</taxon>
    </lineage>
</organism>
<proteinExistence type="predicted"/>